<dbReference type="InterPro" id="IPR009777">
    <property type="entry name" value="ZapD"/>
</dbReference>
<dbReference type="PANTHER" id="PTHR39455:SF1">
    <property type="entry name" value="CELL DIVISION PROTEIN ZAPD"/>
    <property type="match status" value="1"/>
</dbReference>
<dbReference type="Gene3D" id="2.60.440.10">
    <property type="entry name" value="YacF-like domains"/>
    <property type="match status" value="1"/>
</dbReference>
<evidence type="ECO:0000313" key="7">
    <source>
        <dbReference type="Proteomes" id="UP000315303"/>
    </source>
</evidence>
<evidence type="ECO:0000256" key="4">
    <source>
        <dbReference type="ARBA" id="ARBA00023306"/>
    </source>
</evidence>
<comment type="similarity">
    <text evidence="5">Belongs to the ZapD family.</text>
</comment>
<dbReference type="GO" id="GO:0000917">
    <property type="term" value="P:division septum assembly"/>
    <property type="evidence" value="ECO:0007669"/>
    <property type="project" value="UniProtKB-KW"/>
</dbReference>
<dbReference type="SUPFAM" id="SSF160950">
    <property type="entry name" value="YacF-like"/>
    <property type="match status" value="1"/>
</dbReference>
<name>A0A502KV01_9GAMM</name>
<dbReference type="GO" id="GO:0005737">
    <property type="term" value="C:cytoplasm"/>
    <property type="evidence" value="ECO:0007669"/>
    <property type="project" value="UniProtKB-SubCell"/>
</dbReference>
<evidence type="ECO:0000313" key="6">
    <source>
        <dbReference type="EMBL" id="TPH12047.1"/>
    </source>
</evidence>
<accession>A0A502KV01</accession>
<keyword evidence="4 5" id="KW-0131">Cell cycle</keyword>
<keyword evidence="7" id="KW-1185">Reference proteome</keyword>
<keyword evidence="3 5" id="KW-0717">Septation</keyword>
<dbReference type="OrthoDB" id="5294622at2"/>
<gene>
    <name evidence="5 6" type="primary">zapD</name>
    <name evidence="6" type="ORF">EPA86_16930</name>
</gene>
<comment type="subunit">
    <text evidence="5">Interacts with FtsZ.</text>
</comment>
<proteinExistence type="inferred from homology"/>
<evidence type="ECO:0000256" key="1">
    <source>
        <dbReference type="ARBA" id="ARBA00022490"/>
    </source>
</evidence>
<dbReference type="NCBIfam" id="NF003655">
    <property type="entry name" value="PRK05287.1-3"/>
    <property type="match status" value="1"/>
</dbReference>
<dbReference type="InterPro" id="IPR036268">
    <property type="entry name" value="ZapD_sf"/>
</dbReference>
<comment type="caution">
    <text evidence="6">The sequence shown here is derived from an EMBL/GenBank/DDBJ whole genome shotgun (WGS) entry which is preliminary data.</text>
</comment>
<dbReference type="GO" id="GO:0043093">
    <property type="term" value="P:FtsZ-dependent cytokinesis"/>
    <property type="evidence" value="ECO:0007669"/>
    <property type="project" value="UniProtKB-UniRule"/>
</dbReference>
<protein>
    <recommendedName>
        <fullName evidence="5">Cell division protein ZapD</fullName>
    </recommendedName>
    <alternativeName>
        <fullName evidence="5">Z ring-associated protein D</fullName>
    </alternativeName>
</protein>
<keyword evidence="1 5" id="KW-0963">Cytoplasm</keyword>
<reference evidence="6 7" key="1">
    <citation type="submission" date="2019-01" db="EMBL/GenBank/DDBJ databases">
        <title>Litorilituus lipolytica sp. nov., isolated from intertidal sand of the Yellow Sea in China.</title>
        <authorList>
            <person name="Liu A."/>
        </authorList>
    </citation>
    <scope>NUCLEOTIDE SEQUENCE [LARGE SCALE GENOMIC DNA]</scope>
    <source>
        <strain evidence="6 7">RZ04</strain>
    </source>
</reference>
<dbReference type="Pfam" id="PF07072">
    <property type="entry name" value="ZapD"/>
    <property type="match status" value="1"/>
</dbReference>
<dbReference type="Proteomes" id="UP000315303">
    <property type="component" value="Unassembled WGS sequence"/>
</dbReference>
<comment type="subcellular location">
    <subcellularLocation>
        <location evidence="5">Cytoplasm</location>
    </subcellularLocation>
    <text evidence="5">Localizes to mid-cell in an FtsZ-dependent manner.</text>
</comment>
<dbReference type="AlphaFoldDB" id="A0A502KV01"/>
<comment type="function">
    <text evidence="5">Cell division factor that enhances FtsZ-ring assembly. Directly interacts with FtsZ and promotes bundling of FtsZ protofilaments, with a reduction in FtsZ GTPase activity.</text>
</comment>
<evidence type="ECO:0000256" key="2">
    <source>
        <dbReference type="ARBA" id="ARBA00022618"/>
    </source>
</evidence>
<organism evidence="6 7">
    <name type="scientific">Litorilituus lipolyticus</name>
    <dbReference type="NCBI Taxonomy" id="2491017"/>
    <lineage>
        <taxon>Bacteria</taxon>
        <taxon>Pseudomonadati</taxon>
        <taxon>Pseudomonadota</taxon>
        <taxon>Gammaproteobacteria</taxon>
        <taxon>Alteromonadales</taxon>
        <taxon>Colwelliaceae</taxon>
        <taxon>Litorilituus</taxon>
    </lineage>
</organism>
<dbReference type="HAMAP" id="MF_01092">
    <property type="entry name" value="ZapD"/>
    <property type="match status" value="1"/>
</dbReference>
<dbReference type="PANTHER" id="PTHR39455">
    <property type="entry name" value="CELL DIVISION PROTEIN ZAPD"/>
    <property type="match status" value="1"/>
</dbReference>
<sequence length="248" mass="28663">MSTVLYEHPLNERIRNYLKLEQLFAQAHHCSTQDIKLHHQVFFSALFAIIDTLERNDVRGDLIKDLEKLEQSLVVWSKAPEIDARALENNLAETVKLVGQLKVASPIWCKLKEDKFLASLKQRFAIQGGSSLFDLPQLHFWLHHAQDKLQADIDGWLALLANIQCSLSLVLKFVRQRANFEPVNTESGFYQDNGEGLLLLRIKLDEQARFYPTVSGNKFRYSIRFMLPCEQTGRRYSNQATQFQLARC</sequence>
<dbReference type="RefSeq" id="WP_140605578.1">
    <property type="nucleotide sequence ID" value="NZ_SAWY01000041.1"/>
</dbReference>
<evidence type="ECO:0000256" key="5">
    <source>
        <dbReference type="HAMAP-Rule" id="MF_01092"/>
    </source>
</evidence>
<dbReference type="InterPro" id="IPR027462">
    <property type="entry name" value="ZapD_C"/>
</dbReference>
<evidence type="ECO:0000256" key="3">
    <source>
        <dbReference type="ARBA" id="ARBA00023210"/>
    </source>
</evidence>
<dbReference type="GO" id="GO:0032153">
    <property type="term" value="C:cell division site"/>
    <property type="evidence" value="ECO:0007669"/>
    <property type="project" value="TreeGrafter"/>
</dbReference>
<keyword evidence="2 5" id="KW-0132">Cell division</keyword>
<dbReference type="EMBL" id="SAWY01000041">
    <property type="protein sequence ID" value="TPH12047.1"/>
    <property type="molecule type" value="Genomic_DNA"/>
</dbReference>
<dbReference type="Gene3D" id="1.10.3900.10">
    <property type="entry name" value="YacF-like"/>
    <property type="match status" value="1"/>
</dbReference>